<keyword evidence="1" id="KW-0472">Membrane</keyword>
<organism evidence="2 3">
    <name type="scientific">Pelosinus propionicus DSM 13327</name>
    <dbReference type="NCBI Taxonomy" id="1123291"/>
    <lineage>
        <taxon>Bacteria</taxon>
        <taxon>Bacillati</taxon>
        <taxon>Bacillota</taxon>
        <taxon>Negativicutes</taxon>
        <taxon>Selenomonadales</taxon>
        <taxon>Sporomusaceae</taxon>
        <taxon>Pelosinus</taxon>
    </lineage>
</organism>
<proteinExistence type="predicted"/>
<evidence type="ECO:0000256" key="1">
    <source>
        <dbReference type="SAM" id="Phobius"/>
    </source>
</evidence>
<name>A0A1I4N2C7_9FIRM</name>
<sequence>MAKDLIVITAIIVLIVYILDEFSKSDTDD</sequence>
<accession>A0A1I4N2C7</accession>
<dbReference type="Proteomes" id="UP000199520">
    <property type="component" value="Unassembled WGS sequence"/>
</dbReference>
<dbReference type="AlphaFoldDB" id="A0A1I4N2C7"/>
<evidence type="ECO:0000313" key="3">
    <source>
        <dbReference type="Proteomes" id="UP000199520"/>
    </source>
</evidence>
<keyword evidence="3" id="KW-1185">Reference proteome</keyword>
<protein>
    <submittedName>
        <fullName evidence="2">Uncharacterized protein</fullName>
    </submittedName>
</protein>
<dbReference type="EMBL" id="FOTS01000040">
    <property type="protein sequence ID" value="SFM09722.1"/>
    <property type="molecule type" value="Genomic_DNA"/>
</dbReference>
<reference evidence="3" key="1">
    <citation type="submission" date="2016-10" db="EMBL/GenBank/DDBJ databases">
        <authorList>
            <person name="Varghese N."/>
            <person name="Submissions S."/>
        </authorList>
    </citation>
    <scope>NUCLEOTIDE SEQUENCE [LARGE SCALE GENOMIC DNA]</scope>
    <source>
        <strain evidence="3">DSM 13327</strain>
    </source>
</reference>
<feature type="transmembrane region" description="Helical" evidence="1">
    <location>
        <begin position="6"/>
        <end position="23"/>
    </location>
</feature>
<gene>
    <name evidence="2" type="ORF">SAMN04490355_104061</name>
</gene>
<evidence type="ECO:0000313" key="2">
    <source>
        <dbReference type="EMBL" id="SFM09722.1"/>
    </source>
</evidence>
<keyword evidence="1" id="KW-0812">Transmembrane</keyword>
<keyword evidence="1" id="KW-1133">Transmembrane helix</keyword>